<dbReference type="AlphaFoldDB" id="A0A3L6ZUY8"/>
<evidence type="ECO:0000313" key="1">
    <source>
        <dbReference type="EMBL" id="RLP70872.1"/>
    </source>
</evidence>
<dbReference type="EMBL" id="RCUW01000001">
    <property type="protein sequence ID" value="RLP70872.1"/>
    <property type="molecule type" value="Genomic_DNA"/>
</dbReference>
<name>A0A3L6ZUY8_9MICO</name>
<accession>A0A3L6ZUY8</accession>
<evidence type="ECO:0000313" key="2">
    <source>
        <dbReference type="Proteomes" id="UP000275395"/>
    </source>
</evidence>
<proteinExistence type="predicted"/>
<dbReference type="RefSeq" id="WP_087136123.1">
    <property type="nucleotide sequence ID" value="NZ_RCUW01000001.1"/>
</dbReference>
<sequence>MAVEPFPFATVDELKERWPDFPLGGEGHAAVLLDDASQYILDVCPSAASVSSSTRRRVVCAVVRRAMQAESNDLAGMESQQMTAGPYSQTYKPLNPHGDFYLTSQERKALGFGRQAAFEVDLLAGREPFDPLSVLP</sequence>
<dbReference type="Proteomes" id="UP000275395">
    <property type="component" value="Unassembled WGS sequence"/>
</dbReference>
<reference evidence="1 2" key="1">
    <citation type="submission" date="2018-10" db="EMBL/GenBank/DDBJ databases">
        <authorList>
            <person name="Li J."/>
        </authorList>
    </citation>
    <scope>NUCLEOTIDE SEQUENCE [LARGE SCALE GENOMIC DNA]</scope>
    <source>
        <strain evidence="1 2">JCM 30549</strain>
    </source>
</reference>
<gene>
    <name evidence="1" type="ORF">D9V30_00085</name>
</gene>
<comment type="caution">
    <text evidence="1">The sequence shown here is derived from an EMBL/GenBank/DDBJ whole genome shotgun (WGS) entry which is preliminary data.</text>
</comment>
<organism evidence="1 2">
    <name type="scientific">Mycetocola reblochoni</name>
    <dbReference type="NCBI Taxonomy" id="331618"/>
    <lineage>
        <taxon>Bacteria</taxon>
        <taxon>Bacillati</taxon>
        <taxon>Actinomycetota</taxon>
        <taxon>Actinomycetes</taxon>
        <taxon>Micrococcales</taxon>
        <taxon>Microbacteriaceae</taxon>
        <taxon>Mycetocola</taxon>
    </lineage>
</organism>
<protein>
    <submittedName>
        <fullName evidence="1">Uncharacterized protein</fullName>
    </submittedName>
</protein>